<organism evidence="1 2">
    <name type="scientific">Bacillus velezensis</name>
    <dbReference type="NCBI Taxonomy" id="492670"/>
    <lineage>
        <taxon>Bacteria</taxon>
        <taxon>Bacillati</taxon>
        <taxon>Bacillota</taxon>
        <taxon>Bacilli</taxon>
        <taxon>Bacillales</taxon>
        <taxon>Bacillaceae</taxon>
        <taxon>Bacillus</taxon>
        <taxon>Bacillus amyloliquefaciens group</taxon>
    </lineage>
</organism>
<accession>A0ABC8D7Z2</accession>
<dbReference type="Proteomes" id="UP000250069">
    <property type="component" value="Chromosome"/>
</dbReference>
<evidence type="ECO:0008006" key="3">
    <source>
        <dbReference type="Google" id="ProtNLM"/>
    </source>
</evidence>
<name>A0ABC8D7Z2_BACVE</name>
<dbReference type="RefSeq" id="WP_014417691.1">
    <property type="nucleotide sequence ID" value="NZ_CP026610.1"/>
</dbReference>
<protein>
    <recommendedName>
        <fullName evidence="3">Phage protein</fullName>
    </recommendedName>
</protein>
<evidence type="ECO:0000313" key="2">
    <source>
        <dbReference type="Proteomes" id="UP000250069"/>
    </source>
</evidence>
<reference evidence="1 2" key="1">
    <citation type="submission" date="2018-06" db="EMBL/GenBank/DDBJ databases">
        <title>Complete Genome Sequence of Bacillus velezensis DSYZ, a Plant Growth-Promoting Rhizobacterium with Antifungal Activity.</title>
        <authorList>
            <person name="Du B."/>
            <person name="Ding Y."/>
            <person name="Liu K."/>
            <person name="Yao L."/>
            <person name="Wang C."/>
            <person name="Li H."/>
            <person name="Liu H."/>
        </authorList>
    </citation>
    <scope>NUCLEOTIDE SEQUENCE [LARGE SCALE GENOMIC DNA]</scope>
    <source>
        <strain evidence="1 2">DSYZ</strain>
    </source>
</reference>
<dbReference type="EMBL" id="CP030150">
    <property type="protein sequence ID" value="AWX71957.1"/>
    <property type="molecule type" value="Genomic_DNA"/>
</dbReference>
<gene>
    <name evidence="1" type="ORF">BVDSYZ_07965</name>
</gene>
<dbReference type="AlphaFoldDB" id="A0ABC8D7Z2"/>
<evidence type="ECO:0000313" key="1">
    <source>
        <dbReference type="EMBL" id="AWX71957.1"/>
    </source>
</evidence>
<sequence length="166" mass="19276">MINIENVAQEFGFIQSTVENTFYNASLKAEMIFINKYPGTHVTIFKGLGEGKRAFIDMPFTLKYGKCKKIKYRQNEDNLKKDIKAMLSAFNTFTEDGFHQMELWQLGKNKDYGFVRSEYCPKAFVDKNKISLELVDEIKRNGHYRMKLLCKVEIDETGQPYVAATK</sequence>
<proteinExistence type="predicted"/>